<dbReference type="InterPro" id="IPR001406">
    <property type="entry name" value="PsdUridine_synth_TruA"/>
</dbReference>
<dbReference type="EC" id="5.4.99.12" evidence="4"/>
<proteinExistence type="inferred from homology"/>
<evidence type="ECO:0000256" key="4">
    <source>
        <dbReference type="HAMAP-Rule" id="MF_00171"/>
    </source>
</evidence>
<dbReference type="EMBL" id="LT840184">
    <property type="protein sequence ID" value="SMF69124.1"/>
    <property type="molecule type" value="Genomic_DNA"/>
</dbReference>
<gene>
    <name evidence="4" type="primary">truA</name>
    <name evidence="9" type="ORF">SAMN05661091_0515</name>
</gene>
<dbReference type="InterPro" id="IPR020095">
    <property type="entry name" value="PsdUridine_synth_TruA_C"/>
</dbReference>
<organism evidence="9 10">
    <name type="scientific">Paenibacillus uliginis N3/975</name>
    <dbReference type="NCBI Taxonomy" id="1313296"/>
    <lineage>
        <taxon>Bacteria</taxon>
        <taxon>Bacillati</taxon>
        <taxon>Bacillota</taxon>
        <taxon>Bacilli</taxon>
        <taxon>Bacillales</taxon>
        <taxon>Paenibacillaceae</taxon>
        <taxon>Paenibacillus</taxon>
    </lineage>
</organism>
<keyword evidence="3 4" id="KW-0413">Isomerase</keyword>
<dbReference type="Gene3D" id="3.30.70.660">
    <property type="entry name" value="Pseudouridine synthase I, catalytic domain, C-terminal subdomain"/>
    <property type="match status" value="1"/>
</dbReference>
<feature type="active site" description="Nucleophile" evidence="4 5">
    <location>
        <position position="52"/>
    </location>
</feature>
<evidence type="ECO:0000256" key="3">
    <source>
        <dbReference type="ARBA" id="ARBA00023235"/>
    </source>
</evidence>
<evidence type="ECO:0000259" key="8">
    <source>
        <dbReference type="Pfam" id="PF01416"/>
    </source>
</evidence>
<dbReference type="CDD" id="cd02570">
    <property type="entry name" value="PseudoU_synth_EcTruA"/>
    <property type="match status" value="1"/>
</dbReference>
<dbReference type="GO" id="GO:0031119">
    <property type="term" value="P:tRNA pseudouridine synthesis"/>
    <property type="evidence" value="ECO:0007669"/>
    <property type="project" value="UniProtKB-UniRule"/>
</dbReference>
<dbReference type="FunFam" id="3.30.70.580:FF:000001">
    <property type="entry name" value="tRNA pseudouridine synthase A"/>
    <property type="match status" value="1"/>
</dbReference>
<comment type="function">
    <text evidence="4">Formation of pseudouridine at positions 38, 39 and 40 in the anticodon stem and loop of transfer RNAs.</text>
</comment>
<dbReference type="PIRSF" id="PIRSF001430">
    <property type="entry name" value="tRNA_psdUrid_synth"/>
    <property type="match status" value="1"/>
</dbReference>
<evidence type="ECO:0000256" key="1">
    <source>
        <dbReference type="ARBA" id="ARBA00009375"/>
    </source>
</evidence>
<reference evidence="9 10" key="1">
    <citation type="submission" date="2017-04" db="EMBL/GenBank/DDBJ databases">
        <authorList>
            <person name="Afonso C.L."/>
            <person name="Miller P.J."/>
            <person name="Scott M.A."/>
            <person name="Spackman E."/>
            <person name="Goraichik I."/>
            <person name="Dimitrov K.M."/>
            <person name="Suarez D.L."/>
            <person name="Swayne D.E."/>
        </authorList>
    </citation>
    <scope>NUCLEOTIDE SEQUENCE [LARGE SCALE GENOMIC DNA]</scope>
    <source>
        <strain evidence="9 10">N3/975</strain>
    </source>
</reference>
<evidence type="ECO:0000256" key="6">
    <source>
        <dbReference type="PIRSR" id="PIRSR001430-2"/>
    </source>
</evidence>
<keyword evidence="10" id="KW-1185">Reference proteome</keyword>
<dbReference type="HAMAP" id="MF_00171">
    <property type="entry name" value="TruA"/>
    <property type="match status" value="1"/>
</dbReference>
<keyword evidence="2 4" id="KW-0819">tRNA processing</keyword>
<dbReference type="SUPFAM" id="SSF55120">
    <property type="entry name" value="Pseudouridine synthase"/>
    <property type="match status" value="1"/>
</dbReference>
<evidence type="ECO:0000256" key="7">
    <source>
        <dbReference type="RuleBase" id="RU003792"/>
    </source>
</evidence>
<evidence type="ECO:0000256" key="2">
    <source>
        <dbReference type="ARBA" id="ARBA00022694"/>
    </source>
</evidence>
<comment type="similarity">
    <text evidence="1 4 7">Belongs to the tRNA pseudouridine synthase TruA family.</text>
</comment>
<dbReference type="Pfam" id="PF01416">
    <property type="entry name" value="PseudoU_synth_1"/>
    <property type="match status" value="2"/>
</dbReference>
<comment type="catalytic activity">
    <reaction evidence="4 7">
        <text>uridine(38/39/40) in tRNA = pseudouridine(38/39/40) in tRNA</text>
        <dbReference type="Rhea" id="RHEA:22376"/>
        <dbReference type="Rhea" id="RHEA-COMP:10085"/>
        <dbReference type="Rhea" id="RHEA-COMP:10087"/>
        <dbReference type="ChEBI" id="CHEBI:65314"/>
        <dbReference type="ChEBI" id="CHEBI:65315"/>
        <dbReference type="EC" id="5.4.99.12"/>
    </reaction>
</comment>
<dbReference type="AlphaFoldDB" id="A0A1X7GGS1"/>
<dbReference type="STRING" id="1313296.SAMN05661091_0515"/>
<dbReference type="InterPro" id="IPR020097">
    <property type="entry name" value="PsdUridine_synth_TruA_a/b_dom"/>
</dbReference>
<evidence type="ECO:0000313" key="10">
    <source>
        <dbReference type="Proteomes" id="UP000192940"/>
    </source>
</evidence>
<comment type="caution">
    <text evidence="4">Lacks conserved residue(s) required for the propagation of feature annotation.</text>
</comment>
<dbReference type="RefSeq" id="WP_208917628.1">
    <property type="nucleotide sequence ID" value="NZ_LT840184.1"/>
</dbReference>
<dbReference type="Proteomes" id="UP000192940">
    <property type="component" value="Chromosome I"/>
</dbReference>
<dbReference type="NCBIfam" id="TIGR00071">
    <property type="entry name" value="hisT_truA"/>
    <property type="match status" value="1"/>
</dbReference>
<dbReference type="GO" id="GO:0160147">
    <property type="term" value="F:tRNA pseudouridine(38-40) synthase activity"/>
    <property type="evidence" value="ECO:0007669"/>
    <property type="project" value="UniProtKB-EC"/>
</dbReference>
<sequence length="265" mass="29939">MRNLLMKVSYDGTNYNGFQTQPGGNTVQDLLEDAIELLSGEKLKITASGRTDAGVHARGQVFNFYTASKIPVERWCIALNSRLSEDIVVTDAVEVPLEFHSRREAKQKTYRYTINANQFPDLFNRRYQFHHHGRLDITAMEEGLRHLIGTHDFTTFASRKSTKPSHVRTIYDAWIETDTSMCRPGTRDQGIIHTYVTGSGFLQHMVRIIMGTLMEVGEGKRTPESISVILEAKNRATAGPTAMSTGLMLWDVEYDITSFVKPDFA</sequence>
<accession>A0A1X7GGS1</accession>
<feature type="domain" description="Pseudouridine synthase I TruA alpha/beta" evidence="8">
    <location>
        <begin position="145"/>
        <end position="255"/>
    </location>
</feature>
<dbReference type="Gene3D" id="3.30.70.580">
    <property type="entry name" value="Pseudouridine synthase I, catalytic domain, N-terminal subdomain"/>
    <property type="match status" value="1"/>
</dbReference>
<dbReference type="InterPro" id="IPR020094">
    <property type="entry name" value="TruA/RsuA/RluB/E/F_N"/>
</dbReference>
<dbReference type="PANTHER" id="PTHR11142">
    <property type="entry name" value="PSEUDOURIDYLATE SYNTHASE"/>
    <property type="match status" value="1"/>
</dbReference>
<evidence type="ECO:0000256" key="5">
    <source>
        <dbReference type="PIRSR" id="PIRSR001430-1"/>
    </source>
</evidence>
<name>A0A1X7GGS1_9BACL</name>
<dbReference type="PANTHER" id="PTHR11142:SF0">
    <property type="entry name" value="TRNA PSEUDOURIDINE SYNTHASE-LIKE 1"/>
    <property type="match status" value="1"/>
</dbReference>
<evidence type="ECO:0000313" key="9">
    <source>
        <dbReference type="EMBL" id="SMF69124.1"/>
    </source>
</evidence>
<feature type="binding site" evidence="4 6">
    <location>
        <position position="110"/>
    </location>
    <ligand>
        <name>substrate</name>
    </ligand>
</feature>
<dbReference type="InterPro" id="IPR020103">
    <property type="entry name" value="PsdUridine_synth_cat_dom_sf"/>
</dbReference>
<dbReference type="GO" id="GO:0003723">
    <property type="term" value="F:RNA binding"/>
    <property type="evidence" value="ECO:0007669"/>
    <property type="project" value="InterPro"/>
</dbReference>
<comment type="subunit">
    <text evidence="4">Homodimer.</text>
</comment>
<protein>
    <recommendedName>
        <fullName evidence="4">tRNA pseudouridine synthase A</fullName>
        <ecNumber evidence="4">5.4.99.12</ecNumber>
    </recommendedName>
    <alternativeName>
        <fullName evidence="4">tRNA pseudouridine(38-40) synthase</fullName>
    </alternativeName>
    <alternativeName>
        <fullName evidence="4">tRNA pseudouridylate synthase I</fullName>
    </alternativeName>
    <alternativeName>
        <fullName evidence="4">tRNA-uridine isomerase I</fullName>
    </alternativeName>
</protein>
<feature type="domain" description="Pseudouridine synthase I TruA alpha/beta" evidence="8">
    <location>
        <begin position="8"/>
        <end position="102"/>
    </location>
</feature>